<accession>A0A1R2CST1</accession>
<keyword evidence="2" id="KW-1185">Reference proteome</keyword>
<dbReference type="Proteomes" id="UP000187209">
    <property type="component" value="Unassembled WGS sequence"/>
</dbReference>
<organism evidence="1 2">
    <name type="scientific">Stentor coeruleus</name>
    <dbReference type="NCBI Taxonomy" id="5963"/>
    <lineage>
        <taxon>Eukaryota</taxon>
        <taxon>Sar</taxon>
        <taxon>Alveolata</taxon>
        <taxon>Ciliophora</taxon>
        <taxon>Postciliodesmatophora</taxon>
        <taxon>Heterotrichea</taxon>
        <taxon>Heterotrichida</taxon>
        <taxon>Stentoridae</taxon>
        <taxon>Stentor</taxon>
    </lineage>
</organism>
<dbReference type="EMBL" id="MPUH01000069">
    <property type="protein sequence ID" value="OMJ92076.1"/>
    <property type="molecule type" value="Genomic_DNA"/>
</dbReference>
<dbReference type="InterPro" id="IPR036322">
    <property type="entry name" value="WD40_repeat_dom_sf"/>
</dbReference>
<dbReference type="PANTHER" id="PTHR44099">
    <property type="entry name" value="RABCONNECTIN-3B, ISOFORM A"/>
    <property type="match status" value="1"/>
</dbReference>
<evidence type="ECO:0000313" key="1">
    <source>
        <dbReference type="EMBL" id="OMJ92076.1"/>
    </source>
</evidence>
<dbReference type="AlphaFoldDB" id="A0A1R2CST1"/>
<dbReference type="GO" id="GO:0072659">
    <property type="term" value="P:protein localization to plasma membrane"/>
    <property type="evidence" value="ECO:0007669"/>
    <property type="project" value="TreeGrafter"/>
</dbReference>
<protein>
    <submittedName>
        <fullName evidence="1">Uncharacterized protein</fullName>
    </submittedName>
</protein>
<reference evidence="1 2" key="1">
    <citation type="submission" date="2016-11" db="EMBL/GenBank/DDBJ databases">
        <title>The macronuclear genome of Stentor coeruleus: a giant cell with tiny introns.</title>
        <authorList>
            <person name="Slabodnick M."/>
            <person name="Ruby J.G."/>
            <person name="Reiff S.B."/>
            <person name="Swart E.C."/>
            <person name="Gosai S."/>
            <person name="Prabakaran S."/>
            <person name="Witkowska E."/>
            <person name="Larue G.E."/>
            <person name="Fisher S."/>
            <person name="Freeman R.M."/>
            <person name="Gunawardena J."/>
            <person name="Chu W."/>
            <person name="Stover N.A."/>
            <person name="Gregory B.D."/>
            <person name="Nowacki M."/>
            <person name="Derisi J."/>
            <person name="Roy S.W."/>
            <person name="Marshall W.F."/>
            <person name="Sood P."/>
        </authorList>
    </citation>
    <scope>NUCLEOTIDE SEQUENCE [LARGE SCALE GENOMIC DNA]</scope>
    <source>
        <strain evidence="1">WM001</strain>
    </source>
</reference>
<dbReference type="SUPFAM" id="SSF50978">
    <property type="entry name" value="WD40 repeat-like"/>
    <property type="match status" value="1"/>
</dbReference>
<dbReference type="InterPro" id="IPR015943">
    <property type="entry name" value="WD40/YVTN_repeat-like_dom_sf"/>
</dbReference>
<dbReference type="PANTHER" id="PTHR44099:SF2">
    <property type="entry name" value="WD REPEAT-CONTAINING PROTEIN 72"/>
    <property type="match status" value="1"/>
</dbReference>
<proteinExistence type="predicted"/>
<dbReference type="GO" id="GO:0005737">
    <property type="term" value="C:cytoplasm"/>
    <property type="evidence" value="ECO:0007669"/>
    <property type="project" value="TreeGrafter"/>
</dbReference>
<name>A0A1R2CST1_9CILI</name>
<dbReference type="Gene3D" id="2.130.10.10">
    <property type="entry name" value="YVTN repeat-like/Quinoprotein amine dehydrogenase"/>
    <property type="match status" value="1"/>
</dbReference>
<gene>
    <name evidence="1" type="ORF">SteCoe_5282</name>
</gene>
<comment type="caution">
    <text evidence="1">The sequence shown here is derived from an EMBL/GenBank/DDBJ whole genome shotgun (WGS) entry which is preliminary data.</text>
</comment>
<sequence>MSDLSLSYMLGGNFSHSITCISGFSSTIITGSSTGEIVYWKKHENYTPEVFCTIPSDLACISICVVPASIEMISLCGVQLIVVSLHEKCKIRTWDFVDGKCLAYSSDLFPESSDLTFLTRSIDNYIMVAGKNELYIIDVYSMQKVKYFSTERKILSINCYQDKLYIQTISKLCIFNLGNTSFNSPTSVLENWVNVEEKTFIDSNKDFILIGNSYILYISLKDIKGVFSIQKLKLQSKIYYLALAESVAILTLETCLNIFKLSDLVCYHKNPNKIPVFESFSTNLLPISCEIISHDLILTDGIDIKIFNIVNKTFEEHKFKTENQRFDMLNNEEIVTVYGIFIDENILLAIGTNMGKVFLIEPNGLTVAEFCDKKSEITVLYLHKGIFAVGYIDESLAFWDYKQEKNHSLNRLPLKTVDVWGSYIQSILPIKCCKKNIDCFNEMFWKSAETNWKNLVLAQCGNGTLALVSFEKLDVLAYFQALKDNIIKARLFLNIDYMAVRCTNGKDYIFNISFLALERETIKDEPQSFDIIEIDDDMKIEKNDYFTACYEYYFFESVKKHIKVKYVYFGREKFPVLLVNLVKVVNEKPNMIKAIELLLSCSFLKSGICGKSKAFAFKNERVLSLYINSIKIASMVALGLPPPQSLPFDTLSLIVLSLSPTSNFRTKLLDYISFNPHSLYICESILISYSESHKSNKKTSKNSPTEISNEKYHSQRTILSIPQALAIGALSCACIKFQYSNLSFVVEFLILMIKSIDEGSVLLGCELLARGISIFKNSLNESQVEELIKEFLLYSCKPFNSIPKDYFYRVATIVGLPHMKIFIKTLSSEIKHEEIDPKYQQQVFYTIEYLILHHYLEATSSLEELGNFILKANGIKQDLKNEAFNQDFIALLQTYVGLLPMVSLSSDSRLLVEGLPTGWLHIYDLEKNKRWKPVKIFNTIISAVDIKDKFIGCYSSQESCVKTVRVGKKMFGSIVGKGKLKVIEKINLEEVELVSSSYHEIIKNTRLRWVDMKTLSLMRENKKEYLVVVKKYK</sequence>
<dbReference type="InterPro" id="IPR049916">
    <property type="entry name" value="WDR72-like"/>
</dbReference>
<evidence type="ECO:0000313" key="2">
    <source>
        <dbReference type="Proteomes" id="UP000187209"/>
    </source>
</evidence>